<organism evidence="1 2">
    <name type="scientific">Penicillium subrubescens</name>
    <dbReference type="NCBI Taxonomy" id="1316194"/>
    <lineage>
        <taxon>Eukaryota</taxon>
        <taxon>Fungi</taxon>
        <taxon>Dikarya</taxon>
        <taxon>Ascomycota</taxon>
        <taxon>Pezizomycotina</taxon>
        <taxon>Eurotiomycetes</taxon>
        <taxon>Eurotiomycetidae</taxon>
        <taxon>Eurotiales</taxon>
        <taxon>Aspergillaceae</taxon>
        <taxon>Penicillium</taxon>
    </lineage>
</organism>
<keyword evidence="2" id="KW-1185">Reference proteome</keyword>
<proteinExistence type="predicted"/>
<gene>
    <name evidence="1" type="ORF">PENSUB_420</name>
</gene>
<comment type="caution">
    <text evidence="1">The sequence shown here is derived from an EMBL/GenBank/DDBJ whole genome shotgun (WGS) entry which is preliminary data.</text>
</comment>
<dbReference type="EMBL" id="MNBE01000123">
    <property type="protein sequence ID" value="OKP13845.1"/>
    <property type="molecule type" value="Genomic_DNA"/>
</dbReference>
<evidence type="ECO:0000313" key="2">
    <source>
        <dbReference type="Proteomes" id="UP000186955"/>
    </source>
</evidence>
<dbReference type="Proteomes" id="UP000186955">
    <property type="component" value="Unassembled WGS sequence"/>
</dbReference>
<name>A0A1Q5UMX6_9EURO</name>
<protein>
    <submittedName>
        <fullName evidence="1">Uncharacterized protein</fullName>
    </submittedName>
</protein>
<sequence>MANESNKPLTYASSGVKVNLVKDDANFHQWKIVPHPMPGELLTGQSEPLEACHSGSLLYRP</sequence>
<accession>A0A1Q5UMX6</accession>
<dbReference type="AlphaFoldDB" id="A0A1Q5UMX6"/>
<evidence type="ECO:0000313" key="1">
    <source>
        <dbReference type="EMBL" id="OKP13845.1"/>
    </source>
</evidence>
<reference evidence="1 2" key="1">
    <citation type="submission" date="2016-10" db="EMBL/GenBank/DDBJ databases">
        <title>Genome sequence of the ascomycete fungus Penicillium subrubescens.</title>
        <authorList>
            <person name="De Vries R.P."/>
            <person name="Peng M."/>
            <person name="Dilokpimol A."/>
            <person name="Hilden K."/>
            <person name="Makela M.R."/>
            <person name="Grigoriev I."/>
            <person name="Riley R."/>
            <person name="Granchi Z."/>
        </authorList>
    </citation>
    <scope>NUCLEOTIDE SEQUENCE [LARGE SCALE GENOMIC DNA]</scope>
    <source>
        <strain evidence="1 2">CBS 132785</strain>
    </source>
</reference>